<comment type="similarity">
    <text evidence="1">Belongs to the adenosylhomocysteinase family.</text>
</comment>
<keyword evidence="2" id="KW-0554">One-carbon metabolism</keyword>
<keyword evidence="6" id="KW-0378">Hydrolase</keyword>
<dbReference type="EMBL" id="JACCBD010000001">
    <property type="protein sequence ID" value="NYD27168.1"/>
    <property type="molecule type" value="Genomic_DNA"/>
</dbReference>
<feature type="binding site" evidence="4">
    <location>
        <position position="346"/>
    </location>
    <ligand>
        <name>NAD(+)</name>
        <dbReference type="ChEBI" id="CHEBI:57540"/>
    </ligand>
</feature>
<dbReference type="GO" id="GO:0005829">
    <property type="term" value="C:cytosol"/>
    <property type="evidence" value="ECO:0007669"/>
    <property type="project" value="TreeGrafter"/>
</dbReference>
<feature type="binding site" evidence="4">
    <location>
        <begin position="300"/>
        <end position="302"/>
    </location>
    <ligand>
        <name>NAD(+)</name>
        <dbReference type="ChEBI" id="CHEBI:57540"/>
    </ligand>
</feature>
<dbReference type="InterPro" id="IPR042172">
    <property type="entry name" value="Adenosylhomocyst_ase-like_sf"/>
</dbReference>
<dbReference type="Proteomes" id="UP000586095">
    <property type="component" value="Unassembled WGS sequence"/>
</dbReference>
<feature type="binding site" evidence="4">
    <location>
        <position position="244"/>
    </location>
    <ligand>
        <name>NAD(+)</name>
        <dbReference type="ChEBI" id="CHEBI:57540"/>
    </ligand>
</feature>
<sequence>MAQEANQTADAEDRTAALARDGAARIEWVRTHSPVLDGYVREAVNDGSLRGKRVAVVVHLEAKTAFLATVLADAGAEVIAAGSNPRTTDASVVAALRERGMTVVADAGGDYDSWELELKAAADCEPDYIIDDGAELTMRTAEHRPDVFAKLKGVSEETTTGTARLQAMSAAGNLPFPALTANDARCKHLFDNRYATGQTTLQALLRLTNRQIAGARIAVVGYGYVGKGLALYAKAMGARTFVAEVDPVRALEAHTDGHTVGSRAEIFPQAEAIITATGGMRAIGEADIQYLAHDVVLGNAGHHDLEVDTEALAAAASNVFESRPGITSYTVGDRDLHVLAGGALVNIAGGSGHPVEVMDLTFAVQGLGVHHLASTELEPGVHILPKALDDSIAIAKLASYGITLDELRADQRDDHTARMEEGGAA</sequence>
<dbReference type="Pfam" id="PF05221">
    <property type="entry name" value="AdoHcyase"/>
    <property type="match status" value="2"/>
</dbReference>
<dbReference type="AlphaFoldDB" id="A0A852R8G6"/>
<evidence type="ECO:0000256" key="1">
    <source>
        <dbReference type="ARBA" id="ARBA00007122"/>
    </source>
</evidence>
<protein>
    <submittedName>
        <fullName evidence="6">Adenosylhomocysteinase</fullName>
        <ecNumber evidence="6">3.3.1.1</ecNumber>
    </submittedName>
</protein>
<dbReference type="RefSeq" id="WP_185987174.1">
    <property type="nucleotide sequence ID" value="NZ_BAAALZ010000001.1"/>
</dbReference>
<keyword evidence="7" id="KW-1185">Reference proteome</keyword>
<evidence type="ECO:0000259" key="5">
    <source>
        <dbReference type="SMART" id="SM00997"/>
    </source>
</evidence>
<dbReference type="EC" id="3.3.1.1" evidence="6"/>
<dbReference type="PIRSF" id="PIRSF001109">
    <property type="entry name" value="Ad_hcy_hydrolase"/>
    <property type="match status" value="1"/>
</dbReference>
<accession>A0A852R8G6</accession>
<reference evidence="6 7" key="1">
    <citation type="submission" date="2020-07" db="EMBL/GenBank/DDBJ databases">
        <title>Sequencing the genomes of 1000 actinobacteria strains.</title>
        <authorList>
            <person name="Klenk H.-P."/>
        </authorList>
    </citation>
    <scope>NUCLEOTIDE SEQUENCE [LARGE SCALE GENOMIC DNA]</scope>
    <source>
        <strain evidence="6 7">DSM 17380</strain>
    </source>
</reference>
<gene>
    <name evidence="6" type="ORF">BJ960_001971</name>
</gene>
<dbReference type="SMART" id="SM00996">
    <property type="entry name" value="AdoHcyase"/>
    <property type="match status" value="1"/>
</dbReference>
<dbReference type="NCBIfam" id="NF004010">
    <property type="entry name" value="PRK05476.3-3"/>
    <property type="match status" value="1"/>
</dbReference>
<dbReference type="InterPro" id="IPR015878">
    <property type="entry name" value="Ado_hCys_hydrolase_NAD-bd"/>
</dbReference>
<dbReference type="GO" id="GO:0006730">
    <property type="term" value="P:one-carbon metabolic process"/>
    <property type="evidence" value="ECO:0007669"/>
    <property type="project" value="UniProtKB-KW"/>
</dbReference>
<organism evidence="6 7">
    <name type="scientific">Leucobacter aridicollis</name>
    <dbReference type="NCBI Taxonomy" id="283878"/>
    <lineage>
        <taxon>Bacteria</taxon>
        <taxon>Bacillati</taxon>
        <taxon>Actinomycetota</taxon>
        <taxon>Actinomycetes</taxon>
        <taxon>Micrococcales</taxon>
        <taxon>Microbacteriaceae</taxon>
        <taxon>Leucobacter</taxon>
    </lineage>
</organism>
<feature type="binding site" evidence="4">
    <location>
        <position position="353"/>
    </location>
    <ligand>
        <name>NAD(+)</name>
        <dbReference type="ChEBI" id="CHEBI:57540"/>
    </ligand>
</feature>
<evidence type="ECO:0000256" key="4">
    <source>
        <dbReference type="PIRSR" id="PIRSR001109-2"/>
    </source>
</evidence>
<feature type="binding site" evidence="4">
    <location>
        <begin position="223"/>
        <end position="228"/>
    </location>
    <ligand>
        <name>NAD(+)</name>
        <dbReference type="ChEBI" id="CHEBI:57540"/>
    </ligand>
</feature>
<comment type="cofactor">
    <cofactor evidence="4">
        <name>NAD(+)</name>
        <dbReference type="ChEBI" id="CHEBI:57540"/>
    </cofactor>
    <text evidence="4">Binds 1 NAD(+) per subunit.</text>
</comment>
<dbReference type="GO" id="GO:0033353">
    <property type="term" value="P:S-adenosylmethionine cycle"/>
    <property type="evidence" value="ECO:0007669"/>
    <property type="project" value="TreeGrafter"/>
</dbReference>
<dbReference type="SUPFAM" id="SSF51735">
    <property type="entry name" value="NAD(P)-binding Rossmann-fold domains"/>
    <property type="match status" value="1"/>
</dbReference>
<dbReference type="Gene3D" id="3.40.50.720">
    <property type="entry name" value="NAD(P)-binding Rossmann-like Domain"/>
    <property type="match status" value="1"/>
</dbReference>
<proteinExistence type="inferred from homology"/>
<dbReference type="SUPFAM" id="SSF52283">
    <property type="entry name" value="Formate/glycerate dehydrogenase catalytic domain-like"/>
    <property type="match status" value="1"/>
</dbReference>
<dbReference type="PANTHER" id="PTHR23420">
    <property type="entry name" value="ADENOSYLHOMOCYSTEINASE"/>
    <property type="match status" value="1"/>
</dbReference>
<dbReference type="Gene3D" id="3.40.50.1480">
    <property type="entry name" value="Adenosylhomocysteinase-like"/>
    <property type="match status" value="1"/>
</dbReference>
<feature type="domain" description="S-adenosyl-L-homocysteine hydrolase NAD binding" evidence="5">
    <location>
        <begin position="192"/>
        <end position="352"/>
    </location>
</feature>
<dbReference type="InterPro" id="IPR000043">
    <property type="entry name" value="Adenosylhomocysteinase-like"/>
</dbReference>
<dbReference type="InterPro" id="IPR036291">
    <property type="entry name" value="NAD(P)-bd_dom_sf"/>
</dbReference>
<feature type="binding site" evidence="4">
    <location>
        <begin position="158"/>
        <end position="160"/>
    </location>
    <ligand>
        <name>NAD(+)</name>
        <dbReference type="ChEBI" id="CHEBI:57540"/>
    </ligand>
</feature>
<dbReference type="SMART" id="SM00997">
    <property type="entry name" value="AdoHcyase_NAD"/>
    <property type="match status" value="1"/>
</dbReference>
<dbReference type="Pfam" id="PF00670">
    <property type="entry name" value="AdoHcyase_NAD"/>
    <property type="match status" value="1"/>
</dbReference>
<evidence type="ECO:0000256" key="2">
    <source>
        <dbReference type="ARBA" id="ARBA00022563"/>
    </source>
</evidence>
<evidence type="ECO:0000313" key="7">
    <source>
        <dbReference type="Proteomes" id="UP000586095"/>
    </source>
</evidence>
<dbReference type="NCBIfam" id="NF004005">
    <property type="entry name" value="PRK05476.2-3"/>
    <property type="match status" value="1"/>
</dbReference>
<dbReference type="GO" id="GO:0004013">
    <property type="term" value="F:adenosylhomocysteinase activity"/>
    <property type="evidence" value="ECO:0007669"/>
    <property type="project" value="TreeGrafter"/>
</dbReference>
<evidence type="ECO:0000256" key="3">
    <source>
        <dbReference type="ARBA" id="ARBA00023027"/>
    </source>
</evidence>
<name>A0A852R8G6_9MICO</name>
<evidence type="ECO:0000313" key="6">
    <source>
        <dbReference type="EMBL" id="NYD27168.1"/>
    </source>
</evidence>
<dbReference type="PANTHER" id="PTHR23420:SF0">
    <property type="entry name" value="ADENOSYLHOMOCYSTEINASE"/>
    <property type="match status" value="1"/>
</dbReference>
<keyword evidence="3 4" id="KW-0520">NAD</keyword>
<comment type="caution">
    <text evidence="6">The sequence shown here is derived from an EMBL/GenBank/DDBJ whole genome shotgun (WGS) entry which is preliminary data.</text>
</comment>